<feature type="region of interest" description="Disordered" evidence="1">
    <location>
        <begin position="63"/>
        <end position="95"/>
    </location>
</feature>
<name>A0AAQ3K4P8_9LILI</name>
<protein>
    <submittedName>
        <fullName evidence="2">Uncharacterized protein</fullName>
    </submittedName>
</protein>
<organism evidence="2 3">
    <name type="scientific">Canna indica</name>
    <name type="common">Indian-shot</name>
    <dbReference type="NCBI Taxonomy" id="4628"/>
    <lineage>
        <taxon>Eukaryota</taxon>
        <taxon>Viridiplantae</taxon>
        <taxon>Streptophyta</taxon>
        <taxon>Embryophyta</taxon>
        <taxon>Tracheophyta</taxon>
        <taxon>Spermatophyta</taxon>
        <taxon>Magnoliopsida</taxon>
        <taxon>Liliopsida</taxon>
        <taxon>Zingiberales</taxon>
        <taxon>Cannaceae</taxon>
        <taxon>Canna</taxon>
    </lineage>
</organism>
<dbReference type="EMBL" id="CP136892">
    <property type="protein sequence ID" value="WOL01827.1"/>
    <property type="molecule type" value="Genomic_DNA"/>
</dbReference>
<reference evidence="2 3" key="1">
    <citation type="submission" date="2023-10" db="EMBL/GenBank/DDBJ databases">
        <title>Chromosome-scale genome assembly provides insights into flower coloration mechanisms of Canna indica.</title>
        <authorList>
            <person name="Li C."/>
        </authorList>
    </citation>
    <scope>NUCLEOTIDE SEQUENCE [LARGE SCALE GENOMIC DNA]</scope>
    <source>
        <tissue evidence="2">Flower</tissue>
    </source>
</reference>
<dbReference type="AlphaFoldDB" id="A0AAQ3K4P8"/>
<proteinExistence type="predicted"/>
<gene>
    <name evidence="2" type="ORF">Cni_G10544</name>
</gene>
<dbReference type="Proteomes" id="UP001327560">
    <property type="component" value="Chromosome 3"/>
</dbReference>
<feature type="compositionally biased region" description="Basic and acidic residues" evidence="1">
    <location>
        <begin position="74"/>
        <end position="86"/>
    </location>
</feature>
<evidence type="ECO:0000256" key="1">
    <source>
        <dbReference type="SAM" id="MobiDB-lite"/>
    </source>
</evidence>
<accession>A0AAQ3K4P8</accession>
<evidence type="ECO:0000313" key="3">
    <source>
        <dbReference type="Proteomes" id="UP001327560"/>
    </source>
</evidence>
<sequence length="114" mass="12580">MTSWSMSSPLTATFGRANGGPFEIRRTSWFRRSARPRIASDPPAAICVLHIHHPSVHLLTIHKNHTASPGQEAGSRKQEAGSRKQEAFGQFLHDPSSNAAMIQCGRIHSQISRQ</sequence>
<evidence type="ECO:0000313" key="2">
    <source>
        <dbReference type="EMBL" id="WOL01827.1"/>
    </source>
</evidence>
<keyword evidence="3" id="KW-1185">Reference proteome</keyword>